<dbReference type="AlphaFoldDB" id="A0A6J4M999"/>
<evidence type="ECO:0000313" key="1">
    <source>
        <dbReference type="EMBL" id="CAA9353691.1"/>
    </source>
</evidence>
<sequence length="23" mass="2610">MVTNDDEPPLAMVNRVGFTREAF</sequence>
<dbReference type="EMBL" id="CADCTY010001037">
    <property type="protein sequence ID" value="CAA9353691.1"/>
    <property type="molecule type" value="Genomic_DNA"/>
</dbReference>
<name>A0A6J4M999_9CYAN</name>
<feature type="non-terminal residue" evidence="1">
    <location>
        <position position="23"/>
    </location>
</feature>
<protein>
    <submittedName>
        <fullName evidence="1">Uncharacterized protein</fullName>
    </submittedName>
</protein>
<organism evidence="1">
    <name type="scientific">uncultured Leptolyngbya sp</name>
    <dbReference type="NCBI Taxonomy" id="332963"/>
    <lineage>
        <taxon>Bacteria</taxon>
        <taxon>Bacillati</taxon>
        <taxon>Cyanobacteriota</taxon>
        <taxon>Cyanophyceae</taxon>
        <taxon>Leptolyngbyales</taxon>
        <taxon>Leptolyngbyaceae</taxon>
        <taxon>Leptolyngbya group</taxon>
        <taxon>Leptolyngbya</taxon>
        <taxon>environmental samples</taxon>
    </lineage>
</organism>
<reference evidence="1" key="1">
    <citation type="submission" date="2020-02" db="EMBL/GenBank/DDBJ databases">
        <authorList>
            <person name="Meier V. D."/>
        </authorList>
    </citation>
    <scope>NUCLEOTIDE SEQUENCE</scope>
    <source>
        <strain evidence="1">AVDCRST_MAG94</strain>
    </source>
</reference>
<accession>A0A6J4M999</accession>
<gene>
    <name evidence="1" type="ORF">AVDCRST_MAG94-2957</name>
</gene>
<proteinExistence type="predicted"/>